<name>A0A2N6LEP3_9CYAN</name>
<dbReference type="SMART" id="SM00028">
    <property type="entry name" value="TPR"/>
    <property type="match status" value="4"/>
</dbReference>
<dbReference type="InterPro" id="IPR011990">
    <property type="entry name" value="TPR-like_helical_dom_sf"/>
</dbReference>
<protein>
    <submittedName>
        <fullName evidence="4">Uncharacterized protein</fullName>
    </submittedName>
</protein>
<dbReference type="InterPro" id="IPR050498">
    <property type="entry name" value="Ycf3"/>
</dbReference>
<reference evidence="4 5" key="1">
    <citation type="submission" date="2017-07" db="EMBL/GenBank/DDBJ databases">
        <title>Genomes of Fischerella (Mastigocladus) sp. strains.</title>
        <authorList>
            <person name="Miller S.R."/>
        </authorList>
    </citation>
    <scope>NUCLEOTIDE SEQUENCE [LARGE SCALE GENOMIC DNA]</scope>
    <source>
        <strain evidence="4 5">CCMEE 5318</strain>
    </source>
</reference>
<evidence type="ECO:0000256" key="1">
    <source>
        <dbReference type="ARBA" id="ARBA00022737"/>
    </source>
</evidence>
<dbReference type="Gene3D" id="2.40.10.10">
    <property type="entry name" value="Trypsin-like serine proteases"/>
    <property type="match status" value="2"/>
</dbReference>
<sequence>MLIGASIVLMQPYIAAALSSQEIERIGKEITVQIVDDQTPPATGSGVIIRRSGNSYTVLTAYHVVKEGKKYQVITPDQQSYTVNNVKHLQGLDLALVEFSSSKPYNVAKIGDSDLATATTTVYVGGFPAKTAAISNPYFSFNKGQVNANGAAQRDGYNLIYENKTLNGMSGGPVLNEKGELVGVHGRADEQEIGIGTTINVALQKMVAVGVDVGGRSYTRNSTLPTAPKADDFFIKAYDSYRNKDYQGAIANYTQAIRLNPRYANAYYNRGIARSDIGDKQGAIADYTQTVKINPRHDDAYYNRGLVYYELKNYQAAIADYNESLKINPNAEDAYLNRGLARYELKDIQGAMADYNQALKINPNYDKGYYNRGLARSASGDKKG</sequence>
<accession>A0A2N6LEP3</accession>
<proteinExistence type="predicted"/>
<organism evidence="4 5">
    <name type="scientific">Fischerella thermalis CCMEE 5318</name>
    <dbReference type="NCBI Taxonomy" id="2019666"/>
    <lineage>
        <taxon>Bacteria</taxon>
        <taxon>Bacillati</taxon>
        <taxon>Cyanobacteriota</taxon>
        <taxon>Cyanophyceae</taxon>
        <taxon>Nostocales</taxon>
        <taxon>Hapalosiphonaceae</taxon>
        <taxon>Fischerella</taxon>
    </lineage>
</organism>
<dbReference type="PROSITE" id="PS50005">
    <property type="entry name" value="TPR"/>
    <property type="match status" value="3"/>
</dbReference>
<dbReference type="Proteomes" id="UP000235081">
    <property type="component" value="Unassembled WGS sequence"/>
</dbReference>
<evidence type="ECO:0000256" key="2">
    <source>
        <dbReference type="ARBA" id="ARBA00022803"/>
    </source>
</evidence>
<dbReference type="InterPro" id="IPR019734">
    <property type="entry name" value="TPR_rpt"/>
</dbReference>
<evidence type="ECO:0000256" key="3">
    <source>
        <dbReference type="PROSITE-ProRule" id="PRU00339"/>
    </source>
</evidence>
<dbReference type="Pfam" id="PF13365">
    <property type="entry name" value="Trypsin_2"/>
    <property type="match status" value="1"/>
</dbReference>
<dbReference type="AlphaFoldDB" id="A0A2N6LEP3"/>
<feature type="repeat" description="TPR" evidence="3">
    <location>
        <begin position="264"/>
        <end position="297"/>
    </location>
</feature>
<feature type="repeat" description="TPR" evidence="3">
    <location>
        <begin position="298"/>
        <end position="331"/>
    </location>
</feature>
<dbReference type="RefSeq" id="WP_146008684.1">
    <property type="nucleotide sequence ID" value="NZ_NMQE01000388.1"/>
</dbReference>
<evidence type="ECO:0000313" key="4">
    <source>
        <dbReference type="EMBL" id="PMB21926.1"/>
    </source>
</evidence>
<dbReference type="GO" id="GO:0046813">
    <property type="term" value="P:receptor-mediated virion attachment to host cell"/>
    <property type="evidence" value="ECO:0007669"/>
    <property type="project" value="TreeGrafter"/>
</dbReference>
<dbReference type="InterPro" id="IPR009003">
    <property type="entry name" value="Peptidase_S1_PA"/>
</dbReference>
<dbReference type="SUPFAM" id="SSF50494">
    <property type="entry name" value="Trypsin-like serine proteases"/>
    <property type="match status" value="1"/>
</dbReference>
<keyword evidence="2 3" id="KW-0802">TPR repeat</keyword>
<feature type="non-terminal residue" evidence="4">
    <location>
        <position position="384"/>
    </location>
</feature>
<keyword evidence="1" id="KW-0677">Repeat</keyword>
<dbReference type="PANTHER" id="PTHR44858">
    <property type="entry name" value="TETRATRICOPEPTIDE REPEAT PROTEIN 6"/>
    <property type="match status" value="1"/>
</dbReference>
<dbReference type="PROSITE" id="PS50293">
    <property type="entry name" value="TPR_REGION"/>
    <property type="match status" value="2"/>
</dbReference>
<feature type="repeat" description="TPR" evidence="3">
    <location>
        <begin position="332"/>
        <end position="365"/>
    </location>
</feature>
<dbReference type="Pfam" id="PF13414">
    <property type="entry name" value="TPR_11"/>
    <property type="match status" value="2"/>
</dbReference>
<comment type="caution">
    <text evidence="4">The sequence shown here is derived from an EMBL/GenBank/DDBJ whole genome shotgun (WGS) entry which is preliminary data.</text>
</comment>
<dbReference type="EMBL" id="NMQE01000388">
    <property type="protein sequence ID" value="PMB21926.1"/>
    <property type="molecule type" value="Genomic_DNA"/>
</dbReference>
<dbReference type="PANTHER" id="PTHR44858:SF1">
    <property type="entry name" value="UDP-N-ACETYLGLUCOSAMINE--PEPTIDE N-ACETYLGLUCOSAMINYLTRANSFERASE SPINDLY-RELATED"/>
    <property type="match status" value="1"/>
</dbReference>
<evidence type="ECO:0000313" key="5">
    <source>
        <dbReference type="Proteomes" id="UP000235081"/>
    </source>
</evidence>
<dbReference type="InterPro" id="IPR043504">
    <property type="entry name" value="Peptidase_S1_PA_chymotrypsin"/>
</dbReference>
<dbReference type="Gene3D" id="1.25.40.10">
    <property type="entry name" value="Tetratricopeptide repeat domain"/>
    <property type="match status" value="2"/>
</dbReference>
<dbReference type="Pfam" id="PF00515">
    <property type="entry name" value="TPR_1"/>
    <property type="match status" value="1"/>
</dbReference>
<dbReference type="SUPFAM" id="SSF48452">
    <property type="entry name" value="TPR-like"/>
    <property type="match status" value="1"/>
</dbReference>
<dbReference type="GO" id="GO:0009279">
    <property type="term" value="C:cell outer membrane"/>
    <property type="evidence" value="ECO:0007669"/>
    <property type="project" value="TreeGrafter"/>
</dbReference>
<gene>
    <name evidence="4" type="ORF">CEN46_13500</name>
</gene>